<organism evidence="5 6">
    <name type="scientific">Rhizobium straminoryzae</name>
    <dbReference type="NCBI Taxonomy" id="1387186"/>
    <lineage>
        <taxon>Bacteria</taxon>
        <taxon>Pseudomonadati</taxon>
        <taxon>Pseudomonadota</taxon>
        <taxon>Alphaproteobacteria</taxon>
        <taxon>Hyphomicrobiales</taxon>
        <taxon>Rhizobiaceae</taxon>
        <taxon>Rhizobium/Agrobacterium group</taxon>
        <taxon>Rhizobium</taxon>
    </lineage>
</organism>
<dbReference type="PANTHER" id="PTHR30404">
    <property type="entry name" value="N-ACETYLMURAMOYL-L-ALANINE AMIDASE"/>
    <property type="match status" value="1"/>
</dbReference>
<dbReference type="EMBL" id="VJMG01000001">
    <property type="protein sequence ID" value="TRL43505.1"/>
    <property type="molecule type" value="Genomic_DNA"/>
</dbReference>
<comment type="caution">
    <text evidence="5">The sequence shown here is derived from an EMBL/GenBank/DDBJ whole genome shotgun (WGS) entry which is preliminary data.</text>
</comment>
<accession>A0A549TIY8</accession>
<dbReference type="SUPFAM" id="SSF53187">
    <property type="entry name" value="Zn-dependent exopeptidases"/>
    <property type="match status" value="1"/>
</dbReference>
<proteinExistence type="predicted"/>
<evidence type="ECO:0000259" key="4">
    <source>
        <dbReference type="SMART" id="SM00646"/>
    </source>
</evidence>
<sequence length="391" mass="41788">MALPALGSETAGPKPLLAFAARIAGDDARTRIVIDFDASPEFSVHYVAAPERVVIDLPATAFGFPAKDLAPRGLFKDIRYGTMAQGSARIVLSAIRPVKLVLAEVRKNETEGQGYRLVLDAEMTTAKEFTDLVAKQKWGQPLASTATLDLGKSAQNPAHPGVFTIAVDAGHGGIDTGATGAATKTPEKEITLAFAKALTERLNRQAGVKAFLTREDDTFLSLSERVTLARQGAANLFISLHADTLAQKNIRGATVYTLSDKASDRMAAALAARENLSDELAGFSIQSGPPEVADILLDLARRESQAFSISLADRVVKAFQGKIELINNPHRQAGFQVLRAPDIPSILVELGFLSNPQDEKQLLDPQWRDKVADALADAVAHYRAETVVGGG</sequence>
<dbReference type="Gene3D" id="2.60.40.3500">
    <property type="match status" value="1"/>
</dbReference>
<keyword evidence="6" id="KW-1185">Reference proteome</keyword>
<keyword evidence="3" id="KW-0378">Hydrolase</keyword>
<gene>
    <name evidence="5" type="ORF">FNA46_00365</name>
</gene>
<dbReference type="Proteomes" id="UP000316801">
    <property type="component" value="Unassembled WGS sequence"/>
</dbReference>
<dbReference type="GO" id="GO:0030288">
    <property type="term" value="C:outer membrane-bounded periplasmic space"/>
    <property type="evidence" value="ECO:0007669"/>
    <property type="project" value="TreeGrafter"/>
</dbReference>
<evidence type="ECO:0000313" key="6">
    <source>
        <dbReference type="Proteomes" id="UP000316801"/>
    </source>
</evidence>
<dbReference type="Pfam" id="PF11741">
    <property type="entry name" value="AMIN"/>
    <property type="match status" value="1"/>
</dbReference>
<evidence type="ECO:0000256" key="3">
    <source>
        <dbReference type="ARBA" id="ARBA00022801"/>
    </source>
</evidence>
<dbReference type="SMART" id="SM00646">
    <property type="entry name" value="Ami_3"/>
    <property type="match status" value="1"/>
</dbReference>
<evidence type="ECO:0000256" key="1">
    <source>
        <dbReference type="ARBA" id="ARBA00001561"/>
    </source>
</evidence>
<comment type="catalytic activity">
    <reaction evidence="1">
        <text>Hydrolyzes the link between N-acetylmuramoyl residues and L-amino acid residues in certain cell-wall glycopeptides.</text>
        <dbReference type="EC" id="3.5.1.28"/>
    </reaction>
</comment>
<reference evidence="5 6" key="1">
    <citation type="submission" date="2019-07" db="EMBL/GenBank/DDBJ databases">
        <title>Ln-dependent methylotrophs.</title>
        <authorList>
            <person name="Tani A."/>
        </authorList>
    </citation>
    <scope>NUCLEOTIDE SEQUENCE [LARGE SCALE GENOMIC DNA]</scope>
    <source>
        <strain evidence="5 6">SM12</strain>
    </source>
</reference>
<feature type="domain" description="MurNAc-LAA" evidence="4">
    <location>
        <begin position="226"/>
        <end position="380"/>
    </location>
</feature>
<dbReference type="PANTHER" id="PTHR30404:SF0">
    <property type="entry name" value="N-ACETYLMURAMOYL-L-ALANINE AMIDASE AMIC"/>
    <property type="match status" value="1"/>
</dbReference>
<evidence type="ECO:0000256" key="2">
    <source>
        <dbReference type="ARBA" id="ARBA00011901"/>
    </source>
</evidence>
<dbReference type="CDD" id="cd02696">
    <property type="entry name" value="MurNAc-LAA"/>
    <property type="match status" value="1"/>
</dbReference>
<dbReference type="InterPro" id="IPR002508">
    <property type="entry name" value="MurNAc-LAA_cat"/>
</dbReference>
<name>A0A549TIY8_9HYPH</name>
<dbReference type="Gene3D" id="3.40.630.40">
    <property type="entry name" value="Zn-dependent exopeptidases"/>
    <property type="match status" value="1"/>
</dbReference>
<dbReference type="AlphaFoldDB" id="A0A549TIY8"/>
<dbReference type="InterPro" id="IPR021731">
    <property type="entry name" value="AMIN_dom"/>
</dbReference>
<dbReference type="GO" id="GO:0009253">
    <property type="term" value="P:peptidoglycan catabolic process"/>
    <property type="evidence" value="ECO:0007669"/>
    <property type="project" value="InterPro"/>
</dbReference>
<dbReference type="InterPro" id="IPR050695">
    <property type="entry name" value="N-acetylmuramoyl_amidase_3"/>
</dbReference>
<dbReference type="GO" id="GO:0008745">
    <property type="term" value="F:N-acetylmuramoyl-L-alanine amidase activity"/>
    <property type="evidence" value="ECO:0007669"/>
    <property type="project" value="UniProtKB-EC"/>
</dbReference>
<dbReference type="Pfam" id="PF01520">
    <property type="entry name" value="Amidase_3"/>
    <property type="match status" value="1"/>
</dbReference>
<protein>
    <recommendedName>
        <fullName evidence="2">N-acetylmuramoyl-L-alanine amidase</fullName>
        <ecNumber evidence="2">3.5.1.28</ecNumber>
    </recommendedName>
</protein>
<evidence type="ECO:0000313" key="5">
    <source>
        <dbReference type="EMBL" id="TRL43505.1"/>
    </source>
</evidence>
<dbReference type="EC" id="3.5.1.28" evidence="2"/>